<protein>
    <submittedName>
        <fullName evidence="2">Tetratricopeptide repeat protein</fullName>
    </submittedName>
</protein>
<evidence type="ECO:0000313" key="2">
    <source>
        <dbReference type="EMBL" id="MDX8035791.1"/>
    </source>
</evidence>
<dbReference type="InterPro" id="IPR002182">
    <property type="entry name" value="NB-ARC"/>
</dbReference>
<dbReference type="PANTHER" id="PTHR47691">
    <property type="entry name" value="REGULATOR-RELATED"/>
    <property type="match status" value="1"/>
</dbReference>
<dbReference type="SMART" id="SM00028">
    <property type="entry name" value="TPR"/>
    <property type="match status" value="3"/>
</dbReference>
<dbReference type="InterPro" id="IPR036388">
    <property type="entry name" value="WH-like_DNA-bd_sf"/>
</dbReference>
<dbReference type="InterPro" id="IPR019734">
    <property type="entry name" value="TPR_rpt"/>
</dbReference>
<dbReference type="PANTHER" id="PTHR47691:SF3">
    <property type="entry name" value="HTH-TYPE TRANSCRIPTIONAL REGULATOR RV0890C-RELATED"/>
    <property type="match status" value="1"/>
</dbReference>
<dbReference type="RefSeq" id="WP_319970809.1">
    <property type="nucleotide sequence ID" value="NZ_JAXAVW010000038.1"/>
</dbReference>
<dbReference type="InterPro" id="IPR011990">
    <property type="entry name" value="TPR-like_helical_dom_sf"/>
</dbReference>
<proteinExistence type="predicted"/>
<reference evidence="2 3" key="2">
    <citation type="submission" date="2023-11" db="EMBL/GenBank/DDBJ databases">
        <authorList>
            <person name="Lara A.C."/>
            <person name="Chronakova A."/>
        </authorList>
    </citation>
    <scope>NUCLEOTIDE SEQUENCE [LARGE SCALE GENOMIC DNA]</scope>
    <source>
        <strain evidence="2 3">BCCO 10_0856</strain>
    </source>
</reference>
<dbReference type="Gene3D" id="3.40.50.300">
    <property type="entry name" value="P-loop containing nucleotide triphosphate hydrolases"/>
    <property type="match status" value="1"/>
</dbReference>
<gene>
    <name evidence="2" type="ORF">SK803_36810</name>
</gene>
<feature type="domain" description="NB-ARC" evidence="1">
    <location>
        <begin position="47"/>
        <end position="208"/>
    </location>
</feature>
<comment type="caution">
    <text evidence="2">The sequence shown here is derived from an EMBL/GenBank/DDBJ whole genome shotgun (WGS) entry which is preliminary data.</text>
</comment>
<dbReference type="SUPFAM" id="SSF52540">
    <property type="entry name" value="P-loop containing nucleoside triphosphate hydrolases"/>
    <property type="match status" value="1"/>
</dbReference>
<reference evidence="2 3" key="1">
    <citation type="submission" date="2023-11" db="EMBL/GenBank/DDBJ databases">
        <title>Lentzea sokolovensis, sp. nov., Lentzea kristufkii, sp. nov., and Lentzea miocenensis, sp. nov., rare actinobacteria from Sokolov Coal Basin, Miocene lacustrine sediment, Czech Republic.</title>
        <authorList>
            <person name="Lara A."/>
            <person name="Kotroba L."/>
            <person name="Nouioui I."/>
            <person name="Neumann-Schaal M."/>
            <person name="Mast Y."/>
            <person name="Chronakova A."/>
        </authorList>
    </citation>
    <scope>NUCLEOTIDE SEQUENCE [LARGE SCALE GENOMIC DNA]</scope>
    <source>
        <strain evidence="2 3">BCCO 10_0856</strain>
    </source>
</reference>
<dbReference type="SUPFAM" id="SSF48452">
    <property type="entry name" value="TPR-like"/>
    <property type="match status" value="1"/>
</dbReference>
<evidence type="ECO:0000313" key="3">
    <source>
        <dbReference type="Proteomes" id="UP001285521"/>
    </source>
</evidence>
<dbReference type="PRINTS" id="PR00364">
    <property type="entry name" value="DISEASERSIST"/>
</dbReference>
<sequence>MSKQTNHAHGTVFGKVVQAGTIALNVDTPPMTASKGLPREPLCVGRDDQVTALLDVLRPGSSIAVAAVDGMAGIGKTTLVTYVAWQVRGQFPGGFLMIDMQGYDDENLQLTVAQALDTLLVSAGVPVKHIPPSVQGRVSLWQTVLAERPPTLLIVDNVSSASRLQQLIPGNPAHRLLVTSRHRLTELEGAKHITVPVLPDDACIQLLRHWLSVELDAARLRETGTDTLVELCGGLPLALWIVTAWLKGDPVRTIGDVVASMQDERTRLAELDLNARSVRAAFAHSYKQLSADEQRAFRLLGVNRGPDLSLRTAAHLFGTGEREARRVLQKLQLASLIEHRQRGRWVMHDLLRLFARELADDDQLCRVAARRLTRHYLEGVRNAVEWFDPAGTPCERFADEQSALMWMDDEWPNLVAMFAATTCQLKRDLAAAMKPYLLLRRPGDWSDVARAAVDACISLKDADGEARARVSLGSAYRAAGEPEKAVPQHVMALAHARKVGDLNLECTALLNLGNAHQLLGNLHEAIELYELALPIRGKLGDELGKQRVLINMAAAHRGLGDPAKAIAILKPLVGKANFIDPSAGIVADVQLGHARREIGELRKAKRQYRSALRACHRLKDVRGAAVVMSFLSMMANSQVVPAAAQIGVAELAIVAGADSMKWGSTRHSF</sequence>
<accession>A0ABU4TC92</accession>
<organism evidence="2 3">
    <name type="scientific">Lentzea miocenica</name>
    <dbReference type="NCBI Taxonomy" id="3095431"/>
    <lineage>
        <taxon>Bacteria</taxon>
        <taxon>Bacillati</taxon>
        <taxon>Actinomycetota</taxon>
        <taxon>Actinomycetes</taxon>
        <taxon>Pseudonocardiales</taxon>
        <taxon>Pseudonocardiaceae</taxon>
        <taxon>Lentzea</taxon>
    </lineage>
</organism>
<dbReference type="InterPro" id="IPR027417">
    <property type="entry name" value="P-loop_NTPase"/>
</dbReference>
<name>A0ABU4TC92_9PSEU</name>
<dbReference type="Gene3D" id="1.10.10.10">
    <property type="entry name" value="Winged helix-like DNA-binding domain superfamily/Winged helix DNA-binding domain"/>
    <property type="match status" value="1"/>
</dbReference>
<keyword evidence="3" id="KW-1185">Reference proteome</keyword>
<evidence type="ECO:0000259" key="1">
    <source>
        <dbReference type="Pfam" id="PF00931"/>
    </source>
</evidence>
<dbReference type="Pfam" id="PF00931">
    <property type="entry name" value="NB-ARC"/>
    <property type="match status" value="1"/>
</dbReference>
<dbReference type="Proteomes" id="UP001285521">
    <property type="component" value="Unassembled WGS sequence"/>
</dbReference>
<dbReference type="Pfam" id="PF13424">
    <property type="entry name" value="TPR_12"/>
    <property type="match status" value="1"/>
</dbReference>
<dbReference type="Gene3D" id="1.25.40.10">
    <property type="entry name" value="Tetratricopeptide repeat domain"/>
    <property type="match status" value="1"/>
</dbReference>
<dbReference type="EMBL" id="JAXAVW010000038">
    <property type="protein sequence ID" value="MDX8035791.1"/>
    <property type="molecule type" value="Genomic_DNA"/>
</dbReference>